<keyword evidence="5" id="KW-1185">Reference proteome</keyword>
<dbReference type="PRINTS" id="PR00455">
    <property type="entry name" value="HTHTETR"/>
</dbReference>
<accession>A0AAE3HG38</accession>
<dbReference type="SUPFAM" id="SSF48498">
    <property type="entry name" value="Tetracyclin repressor-like, C-terminal domain"/>
    <property type="match status" value="1"/>
</dbReference>
<dbReference type="AlphaFoldDB" id="A0AAE3HG38"/>
<dbReference type="GO" id="GO:0003677">
    <property type="term" value="F:DNA binding"/>
    <property type="evidence" value="ECO:0007669"/>
    <property type="project" value="UniProtKB-UniRule"/>
</dbReference>
<comment type="caution">
    <text evidence="4">The sequence shown here is derived from an EMBL/GenBank/DDBJ whole genome shotgun (WGS) entry which is preliminary data.</text>
</comment>
<sequence>MKKLTTRDIQSLKTKTNIREAANSLFSTKDYDKVKVVDICKRAGVSTGAFYHYYHSKEDIINDTYNEFDLYAEEEMKNRTFDSRTAAILFLLYFEVKSIVDRGYIFTSCYFKNQLTNKERNIINKDRFFYKQLLKEVTGAIANGEIKYESAEKLTDFLLRITRGSIYNWCLHSGNYNLVEQTTEDIQFILESIR</sequence>
<dbReference type="InterPro" id="IPR036271">
    <property type="entry name" value="Tet_transcr_reg_TetR-rel_C_sf"/>
</dbReference>
<reference evidence="4" key="1">
    <citation type="submission" date="2022-07" db="EMBL/GenBank/DDBJ databases">
        <title>Enhanced cultured diversity of the mouse gut microbiota enables custom-made synthetic communities.</title>
        <authorList>
            <person name="Afrizal A."/>
        </authorList>
    </citation>
    <scope>NUCLEOTIDE SEQUENCE</scope>
    <source>
        <strain evidence="4">DSM 28593</strain>
    </source>
</reference>
<dbReference type="PANTHER" id="PTHR43479">
    <property type="entry name" value="ACREF/ENVCD OPERON REPRESSOR-RELATED"/>
    <property type="match status" value="1"/>
</dbReference>
<feature type="domain" description="HTH tetR-type" evidence="3">
    <location>
        <begin position="12"/>
        <end position="72"/>
    </location>
</feature>
<dbReference type="InterPro" id="IPR001647">
    <property type="entry name" value="HTH_TetR"/>
</dbReference>
<dbReference type="Pfam" id="PF00440">
    <property type="entry name" value="TetR_N"/>
    <property type="match status" value="1"/>
</dbReference>
<evidence type="ECO:0000313" key="5">
    <source>
        <dbReference type="Proteomes" id="UP001205748"/>
    </source>
</evidence>
<keyword evidence="1 2" id="KW-0238">DNA-binding</keyword>
<feature type="DNA-binding region" description="H-T-H motif" evidence="2">
    <location>
        <begin position="35"/>
        <end position="54"/>
    </location>
</feature>
<dbReference type="RefSeq" id="WP_257530498.1">
    <property type="nucleotide sequence ID" value="NZ_JANKAS010000005.1"/>
</dbReference>
<protein>
    <submittedName>
        <fullName evidence="4">TetR/AcrR family transcriptional regulator</fullName>
    </submittedName>
</protein>
<gene>
    <name evidence="4" type="ORF">NSA47_07330</name>
</gene>
<evidence type="ECO:0000256" key="1">
    <source>
        <dbReference type="ARBA" id="ARBA00023125"/>
    </source>
</evidence>
<dbReference type="EMBL" id="JANKAS010000005">
    <property type="protein sequence ID" value="MCR1898794.1"/>
    <property type="molecule type" value="Genomic_DNA"/>
</dbReference>
<evidence type="ECO:0000259" key="3">
    <source>
        <dbReference type="PROSITE" id="PS50977"/>
    </source>
</evidence>
<dbReference type="InterPro" id="IPR050624">
    <property type="entry name" value="HTH-type_Tx_Regulator"/>
</dbReference>
<dbReference type="Gene3D" id="1.10.357.10">
    <property type="entry name" value="Tetracycline Repressor, domain 2"/>
    <property type="match status" value="1"/>
</dbReference>
<dbReference type="InterPro" id="IPR009057">
    <property type="entry name" value="Homeodomain-like_sf"/>
</dbReference>
<evidence type="ECO:0000256" key="2">
    <source>
        <dbReference type="PROSITE-ProRule" id="PRU00335"/>
    </source>
</evidence>
<evidence type="ECO:0000313" key="4">
    <source>
        <dbReference type="EMBL" id="MCR1898794.1"/>
    </source>
</evidence>
<dbReference type="Proteomes" id="UP001205748">
    <property type="component" value="Unassembled WGS sequence"/>
</dbReference>
<name>A0AAE3HG38_9FIRM</name>
<dbReference type="PROSITE" id="PS50977">
    <property type="entry name" value="HTH_TETR_2"/>
    <property type="match status" value="1"/>
</dbReference>
<dbReference type="PANTHER" id="PTHR43479:SF11">
    <property type="entry name" value="ACREF_ENVCD OPERON REPRESSOR-RELATED"/>
    <property type="match status" value="1"/>
</dbReference>
<proteinExistence type="predicted"/>
<organism evidence="4 5">
    <name type="scientific">Irregularibacter muris</name>
    <dbReference type="NCBI Taxonomy" id="1796619"/>
    <lineage>
        <taxon>Bacteria</taxon>
        <taxon>Bacillati</taxon>
        <taxon>Bacillota</taxon>
        <taxon>Clostridia</taxon>
        <taxon>Eubacteriales</taxon>
        <taxon>Eubacteriaceae</taxon>
        <taxon>Irregularibacter</taxon>
    </lineage>
</organism>
<dbReference type="SUPFAM" id="SSF46689">
    <property type="entry name" value="Homeodomain-like"/>
    <property type="match status" value="1"/>
</dbReference>